<feature type="signal peptide" evidence="1">
    <location>
        <begin position="1"/>
        <end position="18"/>
    </location>
</feature>
<proteinExistence type="predicted"/>
<accession>A0A0E9N1Q4</accession>
<dbReference type="Proteomes" id="UP000033121">
    <property type="component" value="Unassembled WGS sequence"/>
</dbReference>
<dbReference type="RefSeq" id="WP_046369752.1">
    <property type="nucleotide sequence ID" value="NZ_BBWV01000002.1"/>
</dbReference>
<sequence length="150" mass="16398">MKIRLALIASLMSSAVFAQNSDEEGIKSSVNQLFTGMKTGDTALLAGSFAPGAVLQTIRQKKDGSVSVETEDLKAFVTSVGKPHPDVYDEQIEFGKILVDGNLASVWTPYKFYVGKNFSHCGVNSFQLVKIAGTWKIQYIIDTRRKTGCE</sequence>
<feature type="chain" id="PRO_5002430355" description="DUF4440 domain-containing protein" evidence="1">
    <location>
        <begin position="19"/>
        <end position="150"/>
    </location>
</feature>
<dbReference type="STRING" id="1220578.FPE01S_02_10530"/>
<dbReference type="AlphaFoldDB" id="A0A0E9N1Q4"/>
<dbReference type="OrthoDB" id="117186at2"/>
<dbReference type="InterPro" id="IPR039437">
    <property type="entry name" value="FrzH/put_lumazine-bd"/>
</dbReference>
<protein>
    <recommendedName>
        <fullName evidence="4">DUF4440 domain-containing protein</fullName>
    </recommendedName>
</protein>
<evidence type="ECO:0000313" key="3">
    <source>
        <dbReference type="Proteomes" id="UP000033121"/>
    </source>
</evidence>
<keyword evidence="3" id="KW-1185">Reference proteome</keyword>
<dbReference type="Gene3D" id="3.10.450.50">
    <property type="match status" value="1"/>
</dbReference>
<comment type="caution">
    <text evidence="2">The sequence shown here is derived from an EMBL/GenBank/DDBJ whole genome shotgun (WGS) entry which is preliminary data.</text>
</comment>
<keyword evidence="1" id="KW-0732">Signal</keyword>
<gene>
    <name evidence="2" type="ORF">FPE01S_02_10530</name>
</gene>
<reference evidence="2 3" key="1">
    <citation type="submission" date="2015-04" db="EMBL/GenBank/DDBJ databases">
        <title>Whole genome shotgun sequence of Flavihumibacter petaseus NBRC 106054.</title>
        <authorList>
            <person name="Miyazawa S."/>
            <person name="Hosoyama A."/>
            <person name="Hashimoto M."/>
            <person name="Noguchi M."/>
            <person name="Tsuchikane K."/>
            <person name="Ohji S."/>
            <person name="Yamazoe A."/>
            <person name="Ichikawa N."/>
            <person name="Kimura A."/>
            <person name="Fujita N."/>
        </authorList>
    </citation>
    <scope>NUCLEOTIDE SEQUENCE [LARGE SCALE GENOMIC DNA]</scope>
    <source>
        <strain evidence="2 3">NBRC 106054</strain>
    </source>
</reference>
<dbReference type="EMBL" id="BBWV01000002">
    <property type="protein sequence ID" value="GAO43947.1"/>
    <property type="molecule type" value="Genomic_DNA"/>
</dbReference>
<dbReference type="Pfam" id="PF12893">
    <property type="entry name" value="Lumazine_bd_2"/>
    <property type="match status" value="1"/>
</dbReference>
<evidence type="ECO:0008006" key="4">
    <source>
        <dbReference type="Google" id="ProtNLM"/>
    </source>
</evidence>
<evidence type="ECO:0000256" key="1">
    <source>
        <dbReference type="SAM" id="SignalP"/>
    </source>
</evidence>
<dbReference type="InterPro" id="IPR032710">
    <property type="entry name" value="NTF2-like_dom_sf"/>
</dbReference>
<evidence type="ECO:0000313" key="2">
    <source>
        <dbReference type="EMBL" id="GAO43947.1"/>
    </source>
</evidence>
<organism evidence="2 3">
    <name type="scientific">Flavihumibacter petaseus NBRC 106054</name>
    <dbReference type="NCBI Taxonomy" id="1220578"/>
    <lineage>
        <taxon>Bacteria</taxon>
        <taxon>Pseudomonadati</taxon>
        <taxon>Bacteroidota</taxon>
        <taxon>Chitinophagia</taxon>
        <taxon>Chitinophagales</taxon>
        <taxon>Chitinophagaceae</taxon>
        <taxon>Flavihumibacter</taxon>
    </lineage>
</organism>
<dbReference type="SUPFAM" id="SSF54427">
    <property type="entry name" value="NTF2-like"/>
    <property type="match status" value="1"/>
</dbReference>
<name>A0A0E9N1Q4_9BACT</name>